<feature type="region of interest" description="Disordered" evidence="1">
    <location>
        <begin position="309"/>
        <end position="380"/>
    </location>
</feature>
<evidence type="ECO:0000256" key="1">
    <source>
        <dbReference type="SAM" id="MobiDB-lite"/>
    </source>
</evidence>
<dbReference type="EMBL" id="CATKSN020000065">
    <property type="protein sequence ID" value="CAI9149019.1"/>
    <property type="molecule type" value="Genomic_DNA"/>
</dbReference>
<evidence type="ECO:0000313" key="3">
    <source>
        <dbReference type="Proteomes" id="UP001176941"/>
    </source>
</evidence>
<sequence>MAVAPADFLPTETPSRVAGAQPSQLLKLDVLRKGAQLFSRGGLACRRDEIEDRTEQVYGKGFLRLLAQRMRQPTLAFRVLSAKELHSQDVAEYCKNVCCALRFSLKGTPGTTDYSARVFPADTQKERVRDGRSYCADDQPQENCPSPVEDLNSSQLQSHISSAVLALAPRYAFESAFATQRRRPEEPALWSDERAATEKHRLRLLYQPCSHYILLRLEMTIACLLSRARAILQAHAAPVQPLTPFAPAFHASGNAEQGRVTPVLDAPLHRLPLCGYSVLRLPHAKTPNLLLCARYLMLRRANRITACTTSRASPQCGQRKPSPGGRHDTSELADAHSVRHGTLPHTQTTTRRKTSHPPGLDAVKVAPAADKEADKQKLGQINEKASRRVLRRLFVFLRRYPGPRRAVGVLNDNGVEHLPRSTAGNTFTNITSDTPRQDPVRSTIGALQGPWISPRGFVLSRTVFLHALCSVTTASYGESRLGGPHG</sequence>
<dbReference type="Proteomes" id="UP001176941">
    <property type="component" value="Unassembled WGS sequence"/>
</dbReference>
<keyword evidence="3" id="KW-1185">Reference proteome</keyword>
<feature type="region of interest" description="Disordered" evidence="1">
    <location>
        <begin position="420"/>
        <end position="439"/>
    </location>
</feature>
<reference evidence="2" key="1">
    <citation type="submission" date="2023-04" db="EMBL/GenBank/DDBJ databases">
        <authorList>
            <consortium name="ELIXIR-Norway"/>
        </authorList>
    </citation>
    <scope>NUCLEOTIDE SEQUENCE [LARGE SCALE GENOMIC DNA]</scope>
</reference>
<gene>
    <name evidence="2" type="ORF">MRATA1EN1_LOCUS30637</name>
</gene>
<evidence type="ECO:0000313" key="2">
    <source>
        <dbReference type="EMBL" id="CAI9149019.1"/>
    </source>
</evidence>
<proteinExistence type="predicted"/>
<feature type="compositionally biased region" description="Polar residues" evidence="1">
    <location>
        <begin position="422"/>
        <end position="434"/>
    </location>
</feature>
<protein>
    <submittedName>
        <fullName evidence="2">Uncharacterized protein</fullName>
    </submittedName>
</protein>
<comment type="caution">
    <text evidence="2">The sequence shown here is derived from an EMBL/GenBank/DDBJ whole genome shotgun (WGS) entry which is preliminary data.</text>
</comment>
<accession>A0ABN8XJI3</accession>
<feature type="compositionally biased region" description="Basic and acidic residues" evidence="1">
    <location>
        <begin position="325"/>
        <end position="337"/>
    </location>
</feature>
<organism evidence="2 3">
    <name type="scientific">Rangifer tarandus platyrhynchus</name>
    <name type="common">Svalbard reindeer</name>
    <dbReference type="NCBI Taxonomy" id="3082113"/>
    <lineage>
        <taxon>Eukaryota</taxon>
        <taxon>Metazoa</taxon>
        <taxon>Chordata</taxon>
        <taxon>Craniata</taxon>
        <taxon>Vertebrata</taxon>
        <taxon>Euteleostomi</taxon>
        <taxon>Mammalia</taxon>
        <taxon>Eutheria</taxon>
        <taxon>Laurasiatheria</taxon>
        <taxon>Artiodactyla</taxon>
        <taxon>Ruminantia</taxon>
        <taxon>Pecora</taxon>
        <taxon>Cervidae</taxon>
        <taxon>Odocoileinae</taxon>
        <taxon>Rangifer</taxon>
    </lineage>
</organism>
<name>A0ABN8XJI3_RANTA</name>